<keyword evidence="4" id="KW-1185">Reference proteome</keyword>
<dbReference type="GO" id="GO:0005737">
    <property type="term" value="C:cytoplasm"/>
    <property type="evidence" value="ECO:0007669"/>
    <property type="project" value="TreeGrafter"/>
</dbReference>
<keyword evidence="2" id="KW-0210">Decarboxylase</keyword>
<dbReference type="GO" id="GO:0048786">
    <property type="term" value="C:presynaptic active zone"/>
    <property type="evidence" value="ECO:0007669"/>
    <property type="project" value="TreeGrafter"/>
</dbReference>
<dbReference type="GO" id="GO:0004351">
    <property type="term" value="F:glutamate decarboxylase activity"/>
    <property type="evidence" value="ECO:0007669"/>
    <property type="project" value="TreeGrafter"/>
</dbReference>
<proteinExistence type="predicted"/>
<evidence type="ECO:0000256" key="2">
    <source>
        <dbReference type="ARBA" id="ARBA00022793"/>
    </source>
</evidence>
<evidence type="ECO:0000256" key="1">
    <source>
        <dbReference type="ARBA" id="ARBA00011738"/>
    </source>
</evidence>
<organism evidence="3 4">
    <name type="scientific">Marmota monax</name>
    <name type="common">Woodchuck</name>
    <dbReference type="NCBI Taxonomy" id="9995"/>
    <lineage>
        <taxon>Eukaryota</taxon>
        <taxon>Metazoa</taxon>
        <taxon>Chordata</taxon>
        <taxon>Craniata</taxon>
        <taxon>Vertebrata</taxon>
        <taxon>Euteleostomi</taxon>
        <taxon>Mammalia</taxon>
        <taxon>Eutheria</taxon>
        <taxon>Euarchontoglires</taxon>
        <taxon>Glires</taxon>
        <taxon>Rodentia</taxon>
        <taxon>Sciuromorpha</taxon>
        <taxon>Sciuridae</taxon>
        <taxon>Xerinae</taxon>
        <taxon>Marmotini</taxon>
        <taxon>Marmota</taxon>
    </lineage>
</organism>
<comment type="caution">
    <text evidence="3">The sequence shown here is derived from an EMBL/GenBank/DDBJ whole genome shotgun (WGS) entry which is preliminary data.</text>
</comment>
<name>A0A5E4CII8_MARMO</name>
<dbReference type="AlphaFoldDB" id="A0A5E4CII8"/>
<comment type="subunit">
    <text evidence="1">Homodimer.</text>
</comment>
<dbReference type="Gene3D" id="3.90.1150.170">
    <property type="match status" value="1"/>
</dbReference>
<sequence length="57" mass="6370">IAPKIKAQMIEGGAALISYQPCGDKVNSFQRVFSNPAIRQTDVDYLIDEIKRFGKDL</sequence>
<evidence type="ECO:0000313" key="4">
    <source>
        <dbReference type="Proteomes" id="UP000335636"/>
    </source>
</evidence>
<accession>A0A5E4CII8</accession>
<reference evidence="3" key="1">
    <citation type="submission" date="2019-04" db="EMBL/GenBank/DDBJ databases">
        <authorList>
            <person name="Alioto T."/>
            <person name="Alioto T."/>
        </authorList>
    </citation>
    <scope>NUCLEOTIDE SEQUENCE [LARGE SCALE GENOMIC DNA]</scope>
</reference>
<feature type="non-terminal residue" evidence="3">
    <location>
        <position position="1"/>
    </location>
</feature>
<keyword evidence="2" id="KW-0456">Lyase</keyword>
<evidence type="ECO:0000313" key="3">
    <source>
        <dbReference type="EMBL" id="VTJ80762.1"/>
    </source>
</evidence>
<dbReference type="PANTHER" id="PTHR45677:SF6">
    <property type="entry name" value="GLUTAMATE DECARBOXYLASE 1"/>
    <property type="match status" value="1"/>
</dbReference>
<protein>
    <submittedName>
        <fullName evidence="3">Uncharacterized protein</fullName>
    </submittedName>
</protein>
<dbReference type="GO" id="GO:0009449">
    <property type="term" value="P:gamma-aminobutyric acid biosynthetic process"/>
    <property type="evidence" value="ECO:0007669"/>
    <property type="project" value="TreeGrafter"/>
</dbReference>
<dbReference type="EMBL" id="CABDUW010001341">
    <property type="protein sequence ID" value="VTJ80762.1"/>
    <property type="molecule type" value="Genomic_DNA"/>
</dbReference>
<dbReference type="PANTHER" id="PTHR45677">
    <property type="entry name" value="GLUTAMATE DECARBOXYLASE-RELATED"/>
    <property type="match status" value="1"/>
</dbReference>
<gene>
    <name evidence="3" type="ORF">MONAX_5E046911</name>
</gene>
<dbReference type="Proteomes" id="UP000335636">
    <property type="component" value="Unassembled WGS sequence"/>
</dbReference>